<keyword evidence="3 6" id="KW-1133">Transmembrane helix</keyword>
<evidence type="ECO:0000256" key="6">
    <source>
        <dbReference type="SAM" id="Phobius"/>
    </source>
</evidence>
<feature type="transmembrane region" description="Helical" evidence="6">
    <location>
        <begin position="270"/>
        <end position="291"/>
    </location>
</feature>
<comment type="subcellular location">
    <subcellularLocation>
        <location evidence="1">Membrane</location>
        <topology evidence="1">Multi-pass membrane protein</topology>
    </subcellularLocation>
</comment>
<feature type="region of interest" description="Disordered" evidence="5">
    <location>
        <begin position="1"/>
        <end position="35"/>
    </location>
</feature>
<keyword evidence="4 6" id="KW-0472">Membrane</keyword>
<keyword evidence="8" id="KW-1185">Reference proteome</keyword>
<protein>
    <submittedName>
        <fullName evidence="7">Chloride channel protein</fullName>
    </submittedName>
</protein>
<dbReference type="PANTHER" id="PTHR43427:SF9">
    <property type="entry name" value="ION-TRANSPORT PROTEIN YFEO-RELATED"/>
    <property type="match status" value="1"/>
</dbReference>
<dbReference type="Pfam" id="PF00654">
    <property type="entry name" value="Voltage_CLC"/>
    <property type="match status" value="1"/>
</dbReference>
<feature type="transmembrane region" description="Helical" evidence="6">
    <location>
        <begin position="50"/>
        <end position="74"/>
    </location>
</feature>
<evidence type="ECO:0000256" key="4">
    <source>
        <dbReference type="ARBA" id="ARBA00023136"/>
    </source>
</evidence>
<feature type="compositionally biased region" description="Basic and acidic residues" evidence="5">
    <location>
        <begin position="12"/>
        <end position="31"/>
    </location>
</feature>
<accession>A0ABP5XVH4</accession>
<keyword evidence="2 6" id="KW-0812">Transmembrane</keyword>
<dbReference type="InterPro" id="IPR050368">
    <property type="entry name" value="ClC-type_chloride_channel"/>
</dbReference>
<gene>
    <name evidence="7" type="ORF">GCM10010422_04260</name>
</gene>
<feature type="transmembrane region" description="Helical" evidence="6">
    <location>
        <begin position="303"/>
        <end position="324"/>
    </location>
</feature>
<dbReference type="InterPro" id="IPR001807">
    <property type="entry name" value="ClC"/>
</dbReference>
<evidence type="ECO:0000256" key="5">
    <source>
        <dbReference type="SAM" id="MobiDB-lite"/>
    </source>
</evidence>
<evidence type="ECO:0000256" key="1">
    <source>
        <dbReference type="ARBA" id="ARBA00004141"/>
    </source>
</evidence>
<comment type="caution">
    <text evidence="7">The sequence shown here is derived from an EMBL/GenBank/DDBJ whole genome shotgun (WGS) entry which is preliminary data.</text>
</comment>
<feature type="transmembrane region" description="Helical" evidence="6">
    <location>
        <begin position="404"/>
        <end position="431"/>
    </location>
</feature>
<dbReference type="SUPFAM" id="SSF81340">
    <property type="entry name" value="Clc chloride channel"/>
    <property type="match status" value="1"/>
</dbReference>
<evidence type="ECO:0000313" key="8">
    <source>
        <dbReference type="Proteomes" id="UP001501721"/>
    </source>
</evidence>
<evidence type="ECO:0000313" key="7">
    <source>
        <dbReference type="EMBL" id="GAA2466486.1"/>
    </source>
</evidence>
<sequence length="472" mass="47472">MSGTVGQPSAADDGRSRAADDGRSPAADDGRSPVADDPARALLSRGYLRLLTLSLALGVPIALASFFFVSLQHWLQHQVWQELPHALGLGHAPWWWPLPTLALAGLILAPIITRLPGAGGHVPVHGLGGDPIGPRALPGVVLAAVLTLPLGVTLGPEAPLMAVGSALALLGVRVLRRHPADTASATVVATAGSTAAISTILGGPVVAAVMVMEAAGLAGPRLAMLLLPCLAASGAGALVFTGFGHWTGLSIGALGLPKVPPDTVPDAGDFLWGLPAAALIAVIVSVAHGLGERTHRWTSARGTAVRTVVCAVAAGVCLTAYALLTGRSPEEAALSGQTTLGQLAENPHGWPVLALVALVLCKALAWGISLGSLRGGPIFPAVLLGVATGLACAALPGLGTAPAFALGISAAATVVTGLPLTSCVLAVLLLGRDAYNQMPLIVLAAVTALLVSRLRASRRPRPAPADVQDTSL</sequence>
<dbReference type="Gene3D" id="1.10.3080.10">
    <property type="entry name" value="Clc chloride channel"/>
    <property type="match status" value="1"/>
</dbReference>
<feature type="transmembrane region" description="Helical" evidence="6">
    <location>
        <begin position="350"/>
        <end position="371"/>
    </location>
</feature>
<reference evidence="8" key="1">
    <citation type="journal article" date="2019" name="Int. J. Syst. Evol. Microbiol.">
        <title>The Global Catalogue of Microorganisms (GCM) 10K type strain sequencing project: providing services to taxonomists for standard genome sequencing and annotation.</title>
        <authorList>
            <consortium name="The Broad Institute Genomics Platform"/>
            <consortium name="The Broad Institute Genome Sequencing Center for Infectious Disease"/>
            <person name="Wu L."/>
            <person name="Ma J."/>
        </authorList>
    </citation>
    <scope>NUCLEOTIDE SEQUENCE [LARGE SCALE GENOMIC DNA]</scope>
    <source>
        <strain evidence="8">JCM 6923</strain>
    </source>
</reference>
<feature type="transmembrane region" description="Helical" evidence="6">
    <location>
        <begin position="94"/>
        <end position="115"/>
    </location>
</feature>
<evidence type="ECO:0000256" key="2">
    <source>
        <dbReference type="ARBA" id="ARBA00022692"/>
    </source>
</evidence>
<dbReference type="EMBL" id="BAAATL010000001">
    <property type="protein sequence ID" value="GAA2466486.1"/>
    <property type="molecule type" value="Genomic_DNA"/>
</dbReference>
<feature type="transmembrane region" description="Helical" evidence="6">
    <location>
        <begin position="222"/>
        <end position="246"/>
    </location>
</feature>
<dbReference type="CDD" id="cd00400">
    <property type="entry name" value="Voltage_gated_ClC"/>
    <property type="match status" value="1"/>
</dbReference>
<dbReference type="PANTHER" id="PTHR43427">
    <property type="entry name" value="CHLORIDE CHANNEL PROTEIN CLC-E"/>
    <property type="match status" value="1"/>
</dbReference>
<feature type="transmembrane region" description="Helical" evidence="6">
    <location>
        <begin position="378"/>
        <end position="398"/>
    </location>
</feature>
<dbReference type="Proteomes" id="UP001501721">
    <property type="component" value="Unassembled WGS sequence"/>
</dbReference>
<organism evidence="7 8">
    <name type="scientific">Streptomyces graminearus</name>
    <dbReference type="NCBI Taxonomy" id="284030"/>
    <lineage>
        <taxon>Bacteria</taxon>
        <taxon>Bacillati</taxon>
        <taxon>Actinomycetota</taxon>
        <taxon>Actinomycetes</taxon>
        <taxon>Kitasatosporales</taxon>
        <taxon>Streptomycetaceae</taxon>
        <taxon>Streptomyces</taxon>
    </lineage>
</organism>
<dbReference type="InterPro" id="IPR014743">
    <property type="entry name" value="Cl-channel_core"/>
</dbReference>
<proteinExistence type="predicted"/>
<feature type="transmembrane region" description="Helical" evidence="6">
    <location>
        <begin position="136"/>
        <end position="152"/>
    </location>
</feature>
<name>A0ABP5XVH4_9ACTN</name>
<evidence type="ECO:0000256" key="3">
    <source>
        <dbReference type="ARBA" id="ARBA00022989"/>
    </source>
</evidence>